<evidence type="ECO:0000313" key="3">
    <source>
        <dbReference type="Proteomes" id="UP000026962"/>
    </source>
</evidence>
<dbReference type="Gramene" id="OPUNC01G02090.1">
    <property type="protein sequence ID" value="OPUNC01G02090.1"/>
    <property type="gene ID" value="OPUNC01G02090"/>
</dbReference>
<name>A0A0E0JDT5_ORYPU</name>
<feature type="region of interest" description="Disordered" evidence="1">
    <location>
        <begin position="23"/>
        <end position="45"/>
    </location>
</feature>
<dbReference type="HOGENOM" id="CLU_2430819_0_0_1"/>
<reference evidence="2" key="1">
    <citation type="submission" date="2015-04" db="UniProtKB">
        <authorList>
            <consortium name="EnsemblPlants"/>
        </authorList>
    </citation>
    <scope>IDENTIFICATION</scope>
</reference>
<organism evidence="2">
    <name type="scientific">Oryza punctata</name>
    <name type="common">Red rice</name>
    <dbReference type="NCBI Taxonomy" id="4537"/>
    <lineage>
        <taxon>Eukaryota</taxon>
        <taxon>Viridiplantae</taxon>
        <taxon>Streptophyta</taxon>
        <taxon>Embryophyta</taxon>
        <taxon>Tracheophyta</taxon>
        <taxon>Spermatophyta</taxon>
        <taxon>Magnoliopsida</taxon>
        <taxon>Liliopsida</taxon>
        <taxon>Poales</taxon>
        <taxon>Poaceae</taxon>
        <taxon>BOP clade</taxon>
        <taxon>Oryzoideae</taxon>
        <taxon>Oryzeae</taxon>
        <taxon>Oryzinae</taxon>
        <taxon>Oryza</taxon>
    </lineage>
</organism>
<accession>A0A0E0JDT5</accession>
<dbReference type="Proteomes" id="UP000026962">
    <property type="component" value="Chromosome 1"/>
</dbReference>
<sequence>MAISPCHVSLEGLYCLLLSGIRDPLPMPPPPRRRESSALADHPHRRQMVVKNDIGKFASWHGLVENATEWNACVQNREDVHSGSIMQTIMN</sequence>
<reference evidence="2" key="2">
    <citation type="submission" date="2018-05" db="EMBL/GenBank/DDBJ databases">
        <title>OpunRS2 (Oryza punctata Reference Sequence Version 2).</title>
        <authorList>
            <person name="Zhang J."/>
            <person name="Kudrna D."/>
            <person name="Lee S."/>
            <person name="Talag J."/>
            <person name="Welchert J."/>
            <person name="Wing R.A."/>
        </authorList>
    </citation>
    <scope>NUCLEOTIDE SEQUENCE [LARGE SCALE GENOMIC DNA]</scope>
</reference>
<dbReference type="EnsemblPlants" id="OPUNC01G02090.1">
    <property type="protein sequence ID" value="OPUNC01G02090.1"/>
    <property type="gene ID" value="OPUNC01G02090"/>
</dbReference>
<dbReference type="AlphaFoldDB" id="A0A0E0JDT5"/>
<proteinExistence type="predicted"/>
<evidence type="ECO:0000256" key="1">
    <source>
        <dbReference type="SAM" id="MobiDB-lite"/>
    </source>
</evidence>
<protein>
    <submittedName>
        <fullName evidence="2">Uncharacterized protein</fullName>
    </submittedName>
</protein>
<keyword evidence="3" id="KW-1185">Reference proteome</keyword>
<evidence type="ECO:0000313" key="2">
    <source>
        <dbReference type="EnsemblPlants" id="OPUNC01G02090.1"/>
    </source>
</evidence>